<accession>A0ABY6JUW7</accession>
<evidence type="ECO:0000256" key="1">
    <source>
        <dbReference type="SAM" id="SignalP"/>
    </source>
</evidence>
<evidence type="ECO:0000313" key="3">
    <source>
        <dbReference type="Proteomes" id="UP001235939"/>
    </source>
</evidence>
<feature type="chain" id="PRO_5045504604" evidence="1">
    <location>
        <begin position="18"/>
        <end position="124"/>
    </location>
</feature>
<keyword evidence="3" id="KW-1185">Reference proteome</keyword>
<keyword evidence="1" id="KW-0732">Signal</keyword>
<name>A0ABY6JUW7_9ARAC</name>
<evidence type="ECO:0000313" key="2">
    <source>
        <dbReference type="EMBL" id="UYV60138.1"/>
    </source>
</evidence>
<dbReference type="EMBL" id="CP092863">
    <property type="protein sequence ID" value="UYV60138.1"/>
    <property type="molecule type" value="Genomic_DNA"/>
</dbReference>
<proteinExistence type="predicted"/>
<reference evidence="2 3" key="1">
    <citation type="submission" date="2022-01" db="EMBL/GenBank/DDBJ databases">
        <title>A chromosomal length assembly of Cordylochernes scorpioides.</title>
        <authorList>
            <person name="Zeh D."/>
            <person name="Zeh J."/>
        </authorList>
    </citation>
    <scope>NUCLEOTIDE SEQUENCE [LARGE SCALE GENOMIC DNA]</scope>
    <source>
        <strain evidence="2">IN4F17</strain>
        <tissue evidence="2">Whole Body</tissue>
    </source>
</reference>
<organism evidence="2 3">
    <name type="scientific">Cordylochernes scorpioides</name>
    <dbReference type="NCBI Taxonomy" id="51811"/>
    <lineage>
        <taxon>Eukaryota</taxon>
        <taxon>Metazoa</taxon>
        <taxon>Ecdysozoa</taxon>
        <taxon>Arthropoda</taxon>
        <taxon>Chelicerata</taxon>
        <taxon>Arachnida</taxon>
        <taxon>Pseudoscorpiones</taxon>
        <taxon>Cheliferoidea</taxon>
        <taxon>Chernetidae</taxon>
        <taxon>Cordylochernes</taxon>
    </lineage>
</organism>
<sequence length="124" mass="13869">MLLALALLWTKSRKASTELARRGQENYQFLLTNQIGGNLSPKVGRQQIYYSFLFLRAGTHFRAAHLELYQQINWLNFPGLSRSLSSLQSGGDAVTSHLPLKGGRIKEKKPETSRLIANRIGSGI</sequence>
<gene>
    <name evidence="2" type="ORF">LAZ67_1000086</name>
</gene>
<protein>
    <submittedName>
        <fullName evidence="2">Uncharacterized protein</fullName>
    </submittedName>
</protein>
<feature type="signal peptide" evidence="1">
    <location>
        <begin position="1"/>
        <end position="17"/>
    </location>
</feature>
<dbReference type="Proteomes" id="UP001235939">
    <property type="component" value="Chromosome 01"/>
</dbReference>